<evidence type="ECO:0000256" key="2">
    <source>
        <dbReference type="SAM" id="Phobius"/>
    </source>
</evidence>
<dbReference type="AlphaFoldDB" id="A0A0F7CNB9"/>
<feature type="compositionally biased region" description="Low complexity" evidence="1">
    <location>
        <begin position="151"/>
        <end position="163"/>
    </location>
</feature>
<dbReference type="PATRIC" id="fig|408015.6.peg.1291"/>
<feature type="region of interest" description="Disordered" evidence="1">
    <location>
        <begin position="146"/>
        <end position="198"/>
    </location>
</feature>
<proteinExistence type="predicted"/>
<evidence type="ECO:0000313" key="4">
    <source>
        <dbReference type="Proteomes" id="UP000034034"/>
    </source>
</evidence>
<keyword evidence="2" id="KW-0812">Transmembrane</keyword>
<protein>
    <submittedName>
        <fullName evidence="3">Integral membrane protein</fullName>
    </submittedName>
</protein>
<sequence length="268" mass="27682">MNNRSLTRGDAGVIGAAVLLFIASFLDLYDTDGGGSWNGWSSDFFPALPSIYLAGIIGGGLIVGSRFLPQADKEFAGLKLAQWGTALSVTSFWAAFWTMTGGPEMANKGVGFVLAFIATLILAALAIAAPMVPALQAPLIPAGGPKAPPSAYGQPQAYGAQPGQPQPGQPQAGYGYPGPGAQQPPYGSQPGVSAVQQPAAADPNFQPFWFAVPAARPLYDENGAPTPVAELAPGTWYLAVEQRGQALVAQTQDGRRGVLQDTSGIQRG</sequence>
<reference evidence="3" key="1">
    <citation type="submission" date="2019-08" db="EMBL/GenBank/DDBJ databases">
        <title>Complete genome sequence of a mangrove-derived Streptomyces xiamenensis.</title>
        <authorList>
            <person name="Xu J."/>
        </authorList>
    </citation>
    <scope>NUCLEOTIDE SEQUENCE</scope>
    <source>
        <strain evidence="3">318</strain>
    </source>
</reference>
<feature type="transmembrane region" description="Helical" evidence="2">
    <location>
        <begin position="49"/>
        <end position="68"/>
    </location>
</feature>
<evidence type="ECO:0000256" key="1">
    <source>
        <dbReference type="SAM" id="MobiDB-lite"/>
    </source>
</evidence>
<feature type="transmembrane region" description="Helical" evidence="2">
    <location>
        <begin position="111"/>
        <end position="132"/>
    </location>
</feature>
<dbReference type="Pfam" id="PF17270">
    <property type="entry name" value="DUF5336"/>
    <property type="match status" value="1"/>
</dbReference>
<feature type="transmembrane region" description="Helical" evidence="2">
    <location>
        <begin position="12"/>
        <end position="29"/>
    </location>
</feature>
<evidence type="ECO:0000313" key="3">
    <source>
        <dbReference type="EMBL" id="AKG42641.1"/>
    </source>
</evidence>
<dbReference type="EMBL" id="CP009922">
    <property type="protein sequence ID" value="AKG42641.1"/>
    <property type="molecule type" value="Genomic_DNA"/>
</dbReference>
<dbReference type="KEGG" id="sxi:SXIM_12570"/>
<dbReference type="HOGENOM" id="CLU_089318_0_0_11"/>
<dbReference type="RefSeq" id="WP_030726437.1">
    <property type="nucleotide sequence ID" value="NZ_CP009922.3"/>
</dbReference>
<dbReference type="InterPro" id="IPR035166">
    <property type="entry name" value="DUF5336"/>
</dbReference>
<organism evidence="3 4">
    <name type="scientific">Streptomyces xiamenensis</name>
    <dbReference type="NCBI Taxonomy" id="408015"/>
    <lineage>
        <taxon>Bacteria</taxon>
        <taxon>Bacillati</taxon>
        <taxon>Actinomycetota</taxon>
        <taxon>Actinomycetes</taxon>
        <taxon>Kitasatosporales</taxon>
        <taxon>Streptomycetaceae</taxon>
        <taxon>Streptomyces</taxon>
    </lineage>
</organism>
<accession>A0A0F7CNB9</accession>
<feature type="compositionally biased region" description="Low complexity" evidence="1">
    <location>
        <begin position="169"/>
        <end position="191"/>
    </location>
</feature>
<keyword evidence="4" id="KW-1185">Reference proteome</keyword>
<feature type="transmembrane region" description="Helical" evidence="2">
    <location>
        <begin position="80"/>
        <end position="99"/>
    </location>
</feature>
<dbReference type="STRING" id="408015.SXIM_12570"/>
<name>A0A0F7CNB9_9ACTN</name>
<keyword evidence="2" id="KW-0472">Membrane</keyword>
<gene>
    <name evidence="3" type="ORF">SXIM_12570</name>
</gene>
<dbReference type="Proteomes" id="UP000034034">
    <property type="component" value="Chromosome"/>
</dbReference>
<keyword evidence="2" id="KW-1133">Transmembrane helix</keyword>